<dbReference type="Pfam" id="PF08044">
    <property type="entry name" value="DUF1707"/>
    <property type="match status" value="1"/>
</dbReference>
<dbReference type="KEGG" id="gji:H1R19_16540"/>
<dbReference type="AlphaFoldDB" id="A0A7D7LSM3"/>
<proteinExistence type="predicted"/>
<evidence type="ECO:0000313" key="2">
    <source>
        <dbReference type="EMBL" id="QMT00501.1"/>
    </source>
</evidence>
<dbReference type="InterPro" id="IPR012551">
    <property type="entry name" value="DUF1707_SHOCT-like"/>
</dbReference>
<dbReference type="PANTHER" id="PTHR40763">
    <property type="entry name" value="MEMBRANE PROTEIN-RELATED"/>
    <property type="match status" value="1"/>
</dbReference>
<dbReference type="RefSeq" id="WP_188327440.1">
    <property type="nucleotide sequence ID" value="NZ_CP059491.1"/>
</dbReference>
<evidence type="ECO:0000259" key="1">
    <source>
        <dbReference type="Pfam" id="PF08044"/>
    </source>
</evidence>
<name>A0A7D7LSM3_9ACTN</name>
<dbReference type="EMBL" id="CP059491">
    <property type="protein sequence ID" value="QMT00501.1"/>
    <property type="molecule type" value="Genomic_DNA"/>
</dbReference>
<protein>
    <submittedName>
        <fullName evidence="2">DUF1707 domain-containing protein</fullName>
    </submittedName>
</protein>
<feature type="domain" description="DUF1707" evidence="1">
    <location>
        <begin position="10"/>
        <end position="62"/>
    </location>
</feature>
<evidence type="ECO:0000313" key="3">
    <source>
        <dbReference type="Proteomes" id="UP000515663"/>
    </source>
</evidence>
<gene>
    <name evidence="2" type="ORF">H1R19_16540</name>
</gene>
<sequence>MVDRLPDDELRVGNPERERAITLLNDAFSSGYLEIAEFEERSGLVYSARTRGELRVVLEHLPNAGLLFIDAAVAPVHAAPQQTMPPLHLEAEWESVRRKGTWQVPFTIIATGTMGKVDLDFTNASFPGPSTSLQLQVSATTVKVRVGPDQEVRYGGLQLSGWSKVKDKAGAQKRPGGPVIEISGSASGMTAVVIRRS</sequence>
<accession>A0A7D7LSM3</accession>
<organism evidence="2 3">
    <name type="scientific">Gordonia jinghuaiqii</name>
    <dbReference type="NCBI Taxonomy" id="2758710"/>
    <lineage>
        <taxon>Bacteria</taxon>
        <taxon>Bacillati</taxon>
        <taxon>Actinomycetota</taxon>
        <taxon>Actinomycetes</taxon>
        <taxon>Mycobacteriales</taxon>
        <taxon>Gordoniaceae</taxon>
        <taxon>Gordonia</taxon>
    </lineage>
</organism>
<dbReference type="Proteomes" id="UP000515663">
    <property type="component" value="Chromosome"/>
</dbReference>
<keyword evidence="3" id="KW-1185">Reference proteome</keyword>
<reference evidence="3" key="1">
    <citation type="submission" date="2020-07" db="EMBL/GenBank/DDBJ databases">
        <title>novel species isolated from the respiratory tract of Marmot.</title>
        <authorList>
            <person name="Zhang G."/>
        </authorList>
    </citation>
    <scope>NUCLEOTIDE SEQUENCE [LARGE SCALE GENOMIC DNA]</scope>
    <source>
        <strain evidence="3">686</strain>
    </source>
</reference>
<dbReference type="PANTHER" id="PTHR40763:SF5">
    <property type="entry name" value="MEMBRANE PROTEIN"/>
    <property type="match status" value="1"/>
</dbReference>